<evidence type="ECO:0000313" key="2">
    <source>
        <dbReference type="Proteomes" id="UP000254848"/>
    </source>
</evidence>
<dbReference type="NCBIfam" id="TIGR00022">
    <property type="entry name" value="YhcH/YjgK/YiaL family protein"/>
    <property type="match status" value="1"/>
</dbReference>
<dbReference type="Pfam" id="PF04074">
    <property type="entry name" value="DUF386"/>
    <property type="match status" value="1"/>
</dbReference>
<dbReference type="AlphaFoldDB" id="A0A370R433"/>
<dbReference type="GO" id="GO:0044010">
    <property type="term" value="P:single-species biofilm formation"/>
    <property type="evidence" value="ECO:0007669"/>
    <property type="project" value="TreeGrafter"/>
</dbReference>
<dbReference type="RefSeq" id="WP_115456924.1">
    <property type="nucleotide sequence ID" value="NZ_QRAP01000001.1"/>
</dbReference>
<evidence type="ECO:0000313" key="1">
    <source>
        <dbReference type="EMBL" id="RDK97183.1"/>
    </source>
</evidence>
<comment type="caution">
    <text evidence="1">The sequence shown here is derived from an EMBL/GenBank/DDBJ whole genome shotgun (WGS) entry which is preliminary data.</text>
</comment>
<dbReference type="OrthoDB" id="6196468at2"/>
<keyword evidence="2" id="KW-1185">Reference proteome</keyword>
<dbReference type="Gene3D" id="2.60.120.370">
    <property type="entry name" value="YhcH/YjgK/YiaL"/>
    <property type="match status" value="1"/>
</dbReference>
<dbReference type="Proteomes" id="UP000254848">
    <property type="component" value="Unassembled WGS sequence"/>
</dbReference>
<dbReference type="InterPro" id="IPR004375">
    <property type="entry name" value="NanQ/TabA/YiaL"/>
</dbReference>
<reference evidence="1 2" key="1">
    <citation type="submission" date="2018-07" db="EMBL/GenBank/DDBJ databases">
        <title>Genomic Encyclopedia of Type Strains, Phase IV (KMG-IV): sequencing the most valuable type-strain genomes for metagenomic binning, comparative biology and taxonomic classification.</title>
        <authorList>
            <person name="Goeker M."/>
        </authorList>
    </citation>
    <scope>NUCLEOTIDE SEQUENCE [LARGE SCALE GENOMIC DNA]</scope>
    <source>
        <strain evidence="1 2">DSM 103736</strain>
    </source>
</reference>
<organism evidence="1 2">
    <name type="scientific">Enterobacillus tribolii</name>
    <dbReference type="NCBI Taxonomy" id="1487935"/>
    <lineage>
        <taxon>Bacteria</taxon>
        <taxon>Pseudomonadati</taxon>
        <taxon>Pseudomonadota</taxon>
        <taxon>Gammaproteobacteria</taxon>
        <taxon>Enterobacterales</taxon>
        <taxon>Hafniaceae</taxon>
        <taxon>Enterobacillus</taxon>
    </lineage>
</organism>
<dbReference type="SUPFAM" id="SSF51197">
    <property type="entry name" value="Clavaminate synthase-like"/>
    <property type="match status" value="1"/>
</dbReference>
<dbReference type="GO" id="GO:0005829">
    <property type="term" value="C:cytosol"/>
    <property type="evidence" value="ECO:0007669"/>
    <property type="project" value="TreeGrafter"/>
</dbReference>
<sequence>MLYGNIERLALLPYVNNIIKTLINEAIDVSKSKGFGKYELSLPGTFLILSEGETDLPSNRRAEVHKEYVDIQILLDGQEKIGYSNEFDDEIKKSERFPNDIMFLDLVVNEQFVTLVPGDFALFYPHQIHRPLCTHGEPAVVKKAIVKIPASTFSELTSLDQVKE</sequence>
<dbReference type="InterPro" id="IPR037012">
    <property type="entry name" value="NanQ/TabA/YiaL_sf"/>
</dbReference>
<dbReference type="PANTHER" id="PTHR34986:SF4">
    <property type="entry name" value="EVOLVED BETA-GALACTOSIDASE SUBUNIT BETA-RELATED"/>
    <property type="match status" value="1"/>
</dbReference>
<dbReference type="EMBL" id="QRAP01000001">
    <property type="protein sequence ID" value="RDK97183.1"/>
    <property type="molecule type" value="Genomic_DNA"/>
</dbReference>
<gene>
    <name evidence="1" type="ORF">C8D90_101628</name>
</gene>
<accession>A0A370R433</accession>
<protein>
    <submittedName>
        <fullName evidence="1">Biofilm protein TabA</fullName>
    </submittedName>
</protein>
<proteinExistence type="predicted"/>
<name>A0A370R433_9GAMM</name>
<dbReference type="PANTHER" id="PTHR34986">
    <property type="entry name" value="EVOLVED BETA-GALACTOSIDASE SUBUNIT BETA"/>
    <property type="match status" value="1"/>
</dbReference>